<dbReference type="Proteomes" id="UP000694930">
    <property type="component" value="Chromosome 3"/>
</dbReference>
<dbReference type="GeneID" id="107013479"/>
<accession>A0ABM1GBU3</accession>
<dbReference type="RefSeq" id="XP_015068868.1">
    <property type="nucleotide sequence ID" value="XM_015213382.1"/>
</dbReference>
<gene>
    <name evidence="2" type="primary">LOC107013479</name>
</gene>
<organism evidence="1 2">
    <name type="scientific">Solanum pennellii</name>
    <name type="common">Tomato</name>
    <name type="synonym">Lycopersicon pennellii</name>
    <dbReference type="NCBI Taxonomy" id="28526"/>
    <lineage>
        <taxon>Eukaryota</taxon>
        <taxon>Viridiplantae</taxon>
        <taxon>Streptophyta</taxon>
        <taxon>Embryophyta</taxon>
        <taxon>Tracheophyta</taxon>
        <taxon>Spermatophyta</taxon>
        <taxon>Magnoliopsida</taxon>
        <taxon>eudicotyledons</taxon>
        <taxon>Gunneridae</taxon>
        <taxon>Pentapetalae</taxon>
        <taxon>asterids</taxon>
        <taxon>lamiids</taxon>
        <taxon>Solanales</taxon>
        <taxon>Solanaceae</taxon>
        <taxon>Solanoideae</taxon>
        <taxon>Solaneae</taxon>
        <taxon>Solanum</taxon>
        <taxon>Solanum subgen. Lycopersicon</taxon>
    </lineage>
</organism>
<reference evidence="2" key="2">
    <citation type="submission" date="2025-08" db="UniProtKB">
        <authorList>
            <consortium name="RefSeq"/>
        </authorList>
    </citation>
    <scope>IDENTIFICATION</scope>
</reference>
<dbReference type="PANTHER" id="PTHR46148">
    <property type="entry name" value="CHROMO DOMAIN-CONTAINING PROTEIN"/>
    <property type="match status" value="1"/>
</dbReference>
<sequence>MGSASHVDAGKKDLVKDVHRLARFGVRLEDSPNGGFWVHHNSNLSLVVKVKSKQHLDPSLIELKETVAYELRLPSELASVHPILDLSMLKKCIGDPEYILPIEGIDVDENLSYEEVPVEILDQQIQKLKNKEVASLMVVVKKEIPQMVMFSSYMK</sequence>
<evidence type="ECO:0000313" key="2">
    <source>
        <dbReference type="RefSeq" id="XP_015068868.1"/>
    </source>
</evidence>
<evidence type="ECO:0000313" key="1">
    <source>
        <dbReference type="Proteomes" id="UP000694930"/>
    </source>
</evidence>
<proteinExistence type="predicted"/>
<name>A0ABM1GBU3_SOLPN</name>
<dbReference type="PANTHER" id="PTHR46148:SF58">
    <property type="entry name" value="RETROTRANSPOSON PROTEIN"/>
    <property type="match status" value="1"/>
</dbReference>
<keyword evidence="1" id="KW-1185">Reference proteome</keyword>
<reference evidence="1" key="1">
    <citation type="journal article" date="2014" name="Nat. Genet.">
        <title>The genome of the stress-tolerant wild tomato species Solanum pennellii.</title>
        <authorList>
            <person name="Bolger A."/>
            <person name="Scossa F."/>
            <person name="Bolger M.E."/>
            <person name="Lanz C."/>
            <person name="Maumus F."/>
            <person name="Tohge T."/>
            <person name="Quesneville H."/>
            <person name="Alseekh S."/>
            <person name="Sorensen I."/>
            <person name="Lichtenstein G."/>
            <person name="Fich E.A."/>
            <person name="Conte M."/>
            <person name="Keller H."/>
            <person name="Schneeberger K."/>
            <person name="Schwacke R."/>
            <person name="Ofner I."/>
            <person name="Vrebalov J."/>
            <person name="Xu Y."/>
            <person name="Osorio S."/>
            <person name="Aflitos S.A."/>
            <person name="Schijlen E."/>
            <person name="Jimenez-Gomez J.M."/>
            <person name="Ryngajllo M."/>
            <person name="Kimura S."/>
            <person name="Kumar R."/>
            <person name="Koenig D."/>
            <person name="Headland L.R."/>
            <person name="Maloof J.N."/>
            <person name="Sinha N."/>
            <person name="van Ham R.C."/>
            <person name="Lankhorst R.K."/>
            <person name="Mao L."/>
            <person name="Vogel A."/>
            <person name="Arsova B."/>
            <person name="Panstruga R."/>
            <person name="Fei Z."/>
            <person name="Rose J.K."/>
            <person name="Zamir D."/>
            <person name="Carrari F."/>
            <person name="Giovannoni J.J."/>
            <person name="Weigel D."/>
            <person name="Usadel B."/>
            <person name="Fernie A.R."/>
        </authorList>
    </citation>
    <scope>NUCLEOTIDE SEQUENCE [LARGE SCALE GENOMIC DNA]</scope>
    <source>
        <strain evidence="1">cv. LA0716</strain>
    </source>
</reference>
<protein>
    <submittedName>
        <fullName evidence="2">Uncharacterized protein LOC107013479</fullName>
    </submittedName>
</protein>